<dbReference type="GO" id="GO:0004252">
    <property type="term" value="F:serine-type endopeptidase activity"/>
    <property type="evidence" value="ECO:0007669"/>
    <property type="project" value="UniProtKB-UniRule"/>
</dbReference>
<sequence>MTQVGADALCHYCEASQFDFDTTAQVEPISGAFGQARAIDAIELGVGIQRSGFNLFVLGDPATGKFDATRERILAIAAGRPRGEDWCYVNNFKEPHKPHALRLPCGQGAGFRLDMQQLVEELRGAIPAVLESDDYRSRVEQIDAQFGGKQEQGFSELVDEAQGQGILLLRTPTGFSFAPDKDGEVMPHEEFEKLPDGEKERIAQAVRGLQEKLERLLRQVVLWRRAHREEMKKLNREVTMFAVGNMVDDLIRRYVALPEVVRWLDAFKEDVVENADIFRSQSESTPQQLAAQAEEMPPLRRYEVNLLVGGGEVPGAPVVTEENPTYVNLVGRIEHIARFGALLTDFGLVKAGALHRANGGYLLLDLRRVLTQPFAWEALKRALHTREIRIESPGQFYGAVSTVSLEPQPIPLDVKVVLFGDRMLHMLLQAYDPEFVELFKVAADFEDDADASPESLKAYARVIATIARKVCELPLDRHAVARVVEFGAREAGDSGKLSLRRRGLEDLMIESEYWARKAGRDIIGREQVQRALDARIERSDSIRRRMQEEILRGTIMIDTAGAEPGQINGLAVYSVGDLVFGQPTRITATTRVGDGHVIDIQREAQLAGAIHSKGVLILSAFLAARYAARQPFALNASLAFEQTYGPVDGDSASLAELCALVSSLAGVPIRQAWAVTGSVNQRGEVQAIGGVNEKIEGFFDICVARGLDASHGVLIPKANLRHLMLRRDVVEAVRDGRFAIHAVSQFDEAIALLTGEPDIDQRVRKRLSQFVDIALEFGARRLRGRGGNSRQ</sequence>
<dbReference type="Pfam" id="PF13654">
    <property type="entry name" value="AAA_32"/>
    <property type="match status" value="1"/>
</dbReference>
<dbReference type="InterPro" id="IPR020568">
    <property type="entry name" value="Ribosomal_Su5_D2-typ_SF"/>
</dbReference>
<dbReference type="SUPFAM" id="SSF54211">
    <property type="entry name" value="Ribosomal protein S5 domain 2-like"/>
    <property type="match status" value="1"/>
</dbReference>
<keyword evidence="2" id="KW-0720">Serine protease</keyword>
<dbReference type="InterPro" id="IPR027065">
    <property type="entry name" value="Lon_Prtase"/>
</dbReference>
<dbReference type="AlphaFoldDB" id="A0A5C8NJ01"/>
<dbReference type="GO" id="GO:0030163">
    <property type="term" value="P:protein catabolic process"/>
    <property type="evidence" value="ECO:0007669"/>
    <property type="project" value="InterPro"/>
</dbReference>
<dbReference type="SUPFAM" id="SSF52540">
    <property type="entry name" value="P-loop containing nucleoside triphosphate hydrolases"/>
    <property type="match status" value="1"/>
</dbReference>
<comment type="similarity">
    <text evidence="2">Belongs to the peptidase S16 family.</text>
</comment>
<feature type="domain" description="Lon proteolytic" evidence="4">
    <location>
        <begin position="561"/>
        <end position="756"/>
    </location>
</feature>
<dbReference type="PROSITE" id="PS51786">
    <property type="entry name" value="LON_PROTEOLYTIC"/>
    <property type="match status" value="1"/>
</dbReference>
<name>A0A5C8NJ01_9BURK</name>
<dbReference type="Proteomes" id="UP000321548">
    <property type="component" value="Unassembled WGS sequence"/>
</dbReference>
<gene>
    <name evidence="5" type="ORF">FHP08_18075</name>
</gene>
<dbReference type="RefSeq" id="WP_147705912.1">
    <property type="nucleotide sequence ID" value="NZ_VDUY01000011.1"/>
</dbReference>
<evidence type="ECO:0000259" key="4">
    <source>
        <dbReference type="PROSITE" id="PS51786"/>
    </source>
</evidence>
<keyword evidence="1 2" id="KW-0645">Protease</keyword>
<evidence type="ECO:0000313" key="5">
    <source>
        <dbReference type="EMBL" id="TXL61779.1"/>
    </source>
</evidence>
<evidence type="ECO:0000256" key="1">
    <source>
        <dbReference type="ARBA" id="ARBA00022670"/>
    </source>
</evidence>
<dbReference type="PANTHER" id="PTHR10046">
    <property type="entry name" value="ATP DEPENDENT LON PROTEASE FAMILY MEMBER"/>
    <property type="match status" value="1"/>
</dbReference>
<comment type="catalytic activity">
    <reaction evidence="2">
        <text>Hydrolysis of proteins in presence of ATP.</text>
        <dbReference type="EC" id="3.4.21.53"/>
    </reaction>
</comment>
<keyword evidence="6" id="KW-1185">Reference proteome</keyword>
<dbReference type="InterPro" id="IPR014721">
    <property type="entry name" value="Ribsml_uS5_D2-typ_fold_subgr"/>
</dbReference>
<dbReference type="InterPro" id="IPR041699">
    <property type="entry name" value="AAA_32"/>
</dbReference>
<reference evidence="5 6" key="1">
    <citation type="submission" date="2019-06" db="EMBL/GenBank/DDBJ databases">
        <title>Quisquiliibacterium sp. nov., isolated from a maize field.</title>
        <authorList>
            <person name="Lin S.-Y."/>
            <person name="Tsai C.-F."/>
            <person name="Young C.-C."/>
        </authorList>
    </citation>
    <scope>NUCLEOTIDE SEQUENCE [LARGE SCALE GENOMIC DNA]</scope>
    <source>
        <strain evidence="5 6">CC-CFT501</strain>
    </source>
</reference>
<dbReference type="Pfam" id="PF05362">
    <property type="entry name" value="Lon_C"/>
    <property type="match status" value="1"/>
</dbReference>
<dbReference type="InterPro" id="IPR008269">
    <property type="entry name" value="Lon_proteolytic"/>
</dbReference>
<dbReference type="EMBL" id="VDUY01000011">
    <property type="protein sequence ID" value="TXL61779.1"/>
    <property type="molecule type" value="Genomic_DNA"/>
</dbReference>
<comment type="caution">
    <text evidence="5">The sequence shown here is derived from an EMBL/GenBank/DDBJ whole genome shotgun (WGS) entry which is preliminary data.</text>
</comment>
<dbReference type="Gene3D" id="1.10.8.60">
    <property type="match status" value="1"/>
</dbReference>
<proteinExistence type="inferred from homology"/>
<keyword evidence="3" id="KW-0175">Coiled coil</keyword>
<dbReference type="Gene3D" id="3.30.230.10">
    <property type="match status" value="1"/>
</dbReference>
<dbReference type="GO" id="GO:0005524">
    <property type="term" value="F:ATP binding"/>
    <property type="evidence" value="ECO:0007669"/>
    <property type="project" value="InterPro"/>
</dbReference>
<keyword evidence="2" id="KW-0378">Hydrolase</keyword>
<feature type="coiled-coil region" evidence="3">
    <location>
        <begin position="199"/>
        <end position="226"/>
    </location>
</feature>
<organism evidence="5 6">
    <name type="scientific">Zeimonas arvi</name>
    <dbReference type="NCBI Taxonomy" id="2498847"/>
    <lineage>
        <taxon>Bacteria</taxon>
        <taxon>Pseudomonadati</taxon>
        <taxon>Pseudomonadota</taxon>
        <taxon>Betaproteobacteria</taxon>
        <taxon>Burkholderiales</taxon>
        <taxon>Burkholderiaceae</taxon>
        <taxon>Zeimonas</taxon>
    </lineage>
</organism>
<evidence type="ECO:0000313" key="6">
    <source>
        <dbReference type="Proteomes" id="UP000321548"/>
    </source>
</evidence>
<dbReference type="GO" id="GO:0006508">
    <property type="term" value="P:proteolysis"/>
    <property type="evidence" value="ECO:0007669"/>
    <property type="project" value="UniProtKB-KW"/>
</dbReference>
<dbReference type="InterPro" id="IPR046843">
    <property type="entry name" value="LonB_AAA-LID"/>
</dbReference>
<dbReference type="GO" id="GO:0004176">
    <property type="term" value="F:ATP-dependent peptidase activity"/>
    <property type="evidence" value="ECO:0007669"/>
    <property type="project" value="UniProtKB-UniRule"/>
</dbReference>
<dbReference type="EC" id="3.4.21.53" evidence="2"/>
<dbReference type="PRINTS" id="PR00830">
    <property type="entry name" value="ENDOLAPTASE"/>
</dbReference>
<dbReference type="Pfam" id="PF20436">
    <property type="entry name" value="LonB_AAA-LID"/>
    <property type="match status" value="1"/>
</dbReference>
<dbReference type="InterPro" id="IPR046844">
    <property type="entry name" value="Lon-like_helical"/>
</dbReference>
<feature type="active site" evidence="2">
    <location>
        <position position="651"/>
    </location>
</feature>
<evidence type="ECO:0000256" key="2">
    <source>
        <dbReference type="PROSITE-ProRule" id="PRU01122"/>
    </source>
</evidence>
<dbReference type="InterPro" id="IPR027417">
    <property type="entry name" value="P-loop_NTPase"/>
</dbReference>
<accession>A0A5C8NJ01</accession>
<feature type="active site" evidence="2">
    <location>
        <position position="694"/>
    </location>
</feature>
<dbReference type="Pfam" id="PF20437">
    <property type="entry name" value="LonC_helical"/>
    <property type="match status" value="1"/>
</dbReference>
<dbReference type="Gene3D" id="3.40.50.300">
    <property type="entry name" value="P-loop containing nucleotide triphosphate hydrolases"/>
    <property type="match status" value="2"/>
</dbReference>
<dbReference type="OrthoDB" id="9758568at2"/>
<evidence type="ECO:0000256" key="3">
    <source>
        <dbReference type="SAM" id="Coils"/>
    </source>
</evidence>
<protein>
    <recommendedName>
        <fullName evidence="2">endopeptidase La</fullName>
        <ecNumber evidence="2">3.4.21.53</ecNumber>
    </recommendedName>
</protein>